<comment type="caution">
    <text evidence="3">The sequence shown here is derived from an EMBL/GenBank/DDBJ whole genome shotgun (WGS) entry which is preliminary data.</text>
</comment>
<sequence>MLRRSAIIRQRLLSPLRGLSREGSTCDVVAGTCAPGMIGCSGCSSADGKRNGESGRGTRAQPRYRRLSAIVRVAMRNIRNISPKTYAILVAVLRSSALALISRLIFWNENVSWKMSTPQVPLPGQVSVLGVLPRPPITPARVCAPTSGSARYTTALEAVAGVQYRAATAVVAIIASPAAPAAPAPGDAGATRAIASNCDDPR</sequence>
<protein>
    <submittedName>
        <fullName evidence="3">Uncharacterized protein</fullName>
    </submittedName>
</protein>
<feature type="transmembrane region" description="Helical" evidence="2">
    <location>
        <begin position="85"/>
        <end position="107"/>
    </location>
</feature>
<dbReference type="AlphaFoldDB" id="A0AAD6UJ04"/>
<keyword evidence="4" id="KW-1185">Reference proteome</keyword>
<keyword evidence="2" id="KW-0812">Transmembrane</keyword>
<accession>A0AAD6UJ04</accession>
<feature type="region of interest" description="Disordered" evidence="1">
    <location>
        <begin position="179"/>
        <end position="202"/>
    </location>
</feature>
<evidence type="ECO:0000313" key="3">
    <source>
        <dbReference type="EMBL" id="KAJ7104380.1"/>
    </source>
</evidence>
<evidence type="ECO:0000256" key="1">
    <source>
        <dbReference type="SAM" id="MobiDB-lite"/>
    </source>
</evidence>
<reference evidence="3" key="1">
    <citation type="submission" date="2023-03" db="EMBL/GenBank/DDBJ databases">
        <title>Massive genome expansion in bonnet fungi (Mycena s.s.) driven by repeated elements and novel gene families across ecological guilds.</title>
        <authorList>
            <consortium name="Lawrence Berkeley National Laboratory"/>
            <person name="Harder C.B."/>
            <person name="Miyauchi S."/>
            <person name="Viragh M."/>
            <person name="Kuo A."/>
            <person name="Thoen E."/>
            <person name="Andreopoulos B."/>
            <person name="Lu D."/>
            <person name="Skrede I."/>
            <person name="Drula E."/>
            <person name="Henrissat B."/>
            <person name="Morin E."/>
            <person name="Kohler A."/>
            <person name="Barry K."/>
            <person name="LaButti K."/>
            <person name="Morin E."/>
            <person name="Salamov A."/>
            <person name="Lipzen A."/>
            <person name="Mereny Z."/>
            <person name="Hegedus B."/>
            <person name="Baldrian P."/>
            <person name="Stursova M."/>
            <person name="Weitz H."/>
            <person name="Taylor A."/>
            <person name="Grigoriev I.V."/>
            <person name="Nagy L.G."/>
            <person name="Martin F."/>
            <person name="Kauserud H."/>
        </authorList>
    </citation>
    <scope>NUCLEOTIDE SEQUENCE</scope>
    <source>
        <strain evidence="3">CBHHK173m</strain>
    </source>
</reference>
<keyword evidence="2" id="KW-1133">Transmembrane helix</keyword>
<proteinExistence type="predicted"/>
<evidence type="ECO:0000313" key="4">
    <source>
        <dbReference type="Proteomes" id="UP001222325"/>
    </source>
</evidence>
<organism evidence="3 4">
    <name type="scientific">Mycena belliarum</name>
    <dbReference type="NCBI Taxonomy" id="1033014"/>
    <lineage>
        <taxon>Eukaryota</taxon>
        <taxon>Fungi</taxon>
        <taxon>Dikarya</taxon>
        <taxon>Basidiomycota</taxon>
        <taxon>Agaricomycotina</taxon>
        <taxon>Agaricomycetes</taxon>
        <taxon>Agaricomycetidae</taxon>
        <taxon>Agaricales</taxon>
        <taxon>Marasmiineae</taxon>
        <taxon>Mycenaceae</taxon>
        <taxon>Mycena</taxon>
    </lineage>
</organism>
<keyword evidence="2" id="KW-0472">Membrane</keyword>
<name>A0AAD6UJ04_9AGAR</name>
<dbReference type="Proteomes" id="UP001222325">
    <property type="component" value="Unassembled WGS sequence"/>
</dbReference>
<feature type="compositionally biased region" description="Low complexity" evidence="1">
    <location>
        <begin position="179"/>
        <end position="193"/>
    </location>
</feature>
<evidence type="ECO:0000256" key="2">
    <source>
        <dbReference type="SAM" id="Phobius"/>
    </source>
</evidence>
<gene>
    <name evidence="3" type="ORF">B0H15DRAFT_942375</name>
</gene>
<dbReference type="EMBL" id="JARJCN010000001">
    <property type="protein sequence ID" value="KAJ7104380.1"/>
    <property type="molecule type" value="Genomic_DNA"/>
</dbReference>